<dbReference type="SUPFAM" id="SSF49599">
    <property type="entry name" value="TRAF domain-like"/>
    <property type="match status" value="1"/>
</dbReference>
<evidence type="ECO:0000256" key="3">
    <source>
        <dbReference type="ARBA" id="ARBA00022833"/>
    </source>
</evidence>
<accession>A0A6G1E0S0</accession>
<dbReference type="GO" id="GO:0061630">
    <property type="term" value="F:ubiquitin protein ligase activity"/>
    <property type="evidence" value="ECO:0007669"/>
    <property type="project" value="TreeGrafter"/>
</dbReference>
<dbReference type="Gene3D" id="3.30.40.10">
    <property type="entry name" value="Zinc/RING finger domain, C3HC4 (zinc finger)"/>
    <property type="match status" value="2"/>
</dbReference>
<evidence type="ECO:0000256" key="1">
    <source>
        <dbReference type="ARBA" id="ARBA00022723"/>
    </source>
</evidence>
<organism evidence="6 7">
    <name type="scientific">Oryza meyeriana var. granulata</name>
    <dbReference type="NCBI Taxonomy" id="110450"/>
    <lineage>
        <taxon>Eukaryota</taxon>
        <taxon>Viridiplantae</taxon>
        <taxon>Streptophyta</taxon>
        <taxon>Embryophyta</taxon>
        <taxon>Tracheophyta</taxon>
        <taxon>Spermatophyta</taxon>
        <taxon>Magnoliopsida</taxon>
        <taxon>Liliopsida</taxon>
        <taxon>Poales</taxon>
        <taxon>Poaceae</taxon>
        <taxon>BOP clade</taxon>
        <taxon>Oryzoideae</taxon>
        <taxon>Oryzeae</taxon>
        <taxon>Oryzinae</taxon>
        <taxon>Oryza</taxon>
        <taxon>Oryza meyeriana</taxon>
    </lineage>
</organism>
<dbReference type="Pfam" id="PF21361">
    <property type="entry name" value="Sina_ZnF"/>
    <property type="match status" value="1"/>
</dbReference>
<sequence length="287" mass="30627">METTSNGTARQRSSVATNATIDLEALDCTICYDPHKPRLPADSPLMQCGVGHVICSSCHGKLVDRSRCHLCNMDAGYNRCMAVEHILQSILVPCPNAAYGCAAKTAYHDGEGHSERCPHAPCFCPEPDCGFAGGTASLLAHLTARHGWPVTEIRRSRVFDLQLQEGKRLHLHDADGGGHLFLLTVAPAGAAGLVCTVLLVEPHGGGAKRAPPRFECHVAFSCGATGWRQSSEFAVTSTSLSDGLPVDCYAFVVPKVGQPPVTASVVIYVFGISRGRPRSGDLRLRLN</sequence>
<dbReference type="InterPro" id="IPR052088">
    <property type="entry name" value="E3_ubiquitin-ligase_SINA"/>
</dbReference>
<dbReference type="GO" id="GO:0016567">
    <property type="term" value="P:protein ubiquitination"/>
    <property type="evidence" value="ECO:0007669"/>
    <property type="project" value="UniProtKB-UniPathway"/>
</dbReference>
<dbReference type="PANTHER" id="PTHR10315">
    <property type="entry name" value="E3 UBIQUITIN PROTEIN LIGASE SIAH"/>
    <property type="match status" value="1"/>
</dbReference>
<dbReference type="AlphaFoldDB" id="A0A6G1E0S0"/>
<dbReference type="InterPro" id="IPR013083">
    <property type="entry name" value="Znf_RING/FYVE/PHD"/>
</dbReference>
<comment type="caution">
    <text evidence="6">The sequence shown here is derived from an EMBL/GenBank/DDBJ whole genome shotgun (WGS) entry which is preliminary data.</text>
</comment>
<keyword evidence="1" id="KW-0479">Metal-binding</keyword>
<evidence type="ECO:0000313" key="7">
    <source>
        <dbReference type="Proteomes" id="UP000479710"/>
    </source>
</evidence>
<dbReference type="InterPro" id="IPR013010">
    <property type="entry name" value="Znf_SIAH"/>
</dbReference>
<reference evidence="6 7" key="1">
    <citation type="submission" date="2019-11" db="EMBL/GenBank/DDBJ databases">
        <title>Whole genome sequence of Oryza granulata.</title>
        <authorList>
            <person name="Li W."/>
        </authorList>
    </citation>
    <scope>NUCLEOTIDE SEQUENCE [LARGE SCALE GENOMIC DNA]</scope>
    <source>
        <strain evidence="7">cv. Menghai</strain>
        <tissue evidence="6">Leaf</tissue>
    </source>
</reference>
<evidence type="ECO:0000259" key="5">
    <source>
        <dbReference type="PROSITE" id="PS51081"/>
    </source>
</evidence>
<dbReference type="UniPathway" id="UPA00143"/>
<evidence type="ECO:0000313" key="6">
    <source>
        <dbReference type="EMBL" id="KAF0918388.1"/>
    </source>
</evidence>
<proteinExistence type="predicted"/>
<dbReference type="EMBL" id="SPHZ02000005">
    <property type="protein sequence ID" value="KAF0918388.1"/>
    <property type="molecule type" value="Genomic_DNA"/>
</dbReference>
<name>A0A6G1E0S0_9ORYZ</name>
<dbReference type="PROSITE" id="PS51081">
    <property type="entry name" value="ZF_SIAH"/>
    <property type="match status" value="1"/>
</dbReference>
<keyword evidence="7" id="KW-1185">Reference proteome</keyword>
<evidence type="ECO:0000256" key="4">
    <source>
        <dbReference type="PROSITE-ProRule" id="PRU00455"/>
    </source>
</evidence>
<dbReference type="PANTHER" id="PTHR10315:SF165">
    <property type="entry name" value="RING-TYPE E3 UBIQUITIN TRANSFERASE"/>
    <property type="match status" value="1"/>
</dbReference>
<feature type="domain" description="SIAH-type" evidence="5">
    <location>
        <begin position="89"/>
        <end position="147"/>
    </location>
</feature>
<protein>
    <recommendedName>
        <fullName evidence="5">SIAH-type domain-containing protein</fullName>
    </recommendedName>
</protein>
<dbReference type="OrthoDB" id="4788989at2759"/>
<dbReference type="GO" id="GO:0005737">
    <property type="term" value="C:cytoplasm"/>
    <property type="evidence" value="ECO:0007669"/>
    <property type="project" value="TreeGrafter"/>
</dbReference>
<dbReference type="Proteomes" id="UP000479710">
    <property type="component" value="Unassembled WGS sequence"/>
</dbReference>
<keyword evidence="2 4" id="KW-0863">Zinc-finger</keyword>
<dbReference type="GO" id="GO:0008270">
    <property type="term" value="F:zinc ion binding"/>
    <property type="evidence" value="ECO:0007669"/>
    <property type="project" value="UniProtKB-KW"/>
</dbReference>
<keyword evidence="3" id="KW-0862">Zinc</keyword>
<evidence type="ECO:0000256" key="2">
    <source>
        <dbReference type="ARBA" id="ARBA00022771"/>
    </source>
</evidence>
<gene>
    <name evidence="6" type="ORF">E2562_023548</name>
</gene>